<protein>
    <submittedName>
        <fullName evidence="1">Uncharacterized protein</fullName>
    </submittedName>
</protein>
<accession>A0AAN9SN91</accession>
<proteinExistence type="predicted"/>
<dbReference type="Proteomes" id="UP001386955">
    <property type="component" value="Unassembled WGS sequence"/>
</dbReference>
<reference evidence="1 2" key="1">
    <citation type="submission" date="2024-01" db="EMBL/GenBank/DDBJ databases">
        <title>The genomes of 5 underutilized Papilionoideae crops provide insights into root nodulation and disease resistanc.</title>
        <authorList>
            <person name="Jiang F."/>
        </authorList>
    </citation>
    <scope>NUCLEOTIDE SEQUENCE [LARGE SCALE GENOMIC DNA]</scope>
    <source>
        <strain evidence="1">DUOXIRENSHENG_FW03</strain>
        <tissue evidence="1">Leaves</tissue>
    </source>
</reference>
<evidence type="ECO:0000313" key="2">
    <source>
        <dbReference type="Proteomes" id="UP001386955"/>
    </source>
</evidence>
<name>A0AAN9SN91_PSOTE</name>
<organism evidence="1 2">
    <name type="scientific">Psophocarpus tetragonolobus</name>
    <name type="common">Winged bean</name>
    <name type="synonym">Dolichos tetragonolobus</name>
    <dbReference type="NCBI Taxonomy" id="3891"/>
    <lineage>
        <taxon>Eukaryota</taxon>
        <taxon>Viridiplantae</taxon>
        <taxon>Streptophyta</taxon>
        <taxon>Embryophyta</taxon>
        <taxon>Tracheophyta</taxon>
        <taxon>Spermatophyta</taxon>
        <taxon>Magnoliopsida</taxon>
        <taxon>eudicotyledons</taxon>
        <taxon>Gunneridae</taxon>
        <taxon>Pentapetalae</taxon>
        <taxon>rosids</taxon>
        <taxon>fabids</taxon>
        <taxon>Fabales</taxon>
        <taxon>Fabaceae</taxon>
        <taxon>Papilionoideae</taxon>
        <taxon>50 kb inversion clade</taxon>
        <taxon>NPAAA clade</taxon>
        <taxon>indigoferoid/millettioid clade</taxon>
        <taxon>Phaseoleae</taxon>
        <taxon>Psophocarpus</taxon>
    </lineage>
</organism>
<gene>
    <name evidence="1" type="ORF">VNO78_17808</name>
</gene>
<evidence type="ECO:0000313" key="1">
    <source>
        <dbReference type="EMBL" id="KAK7396653.1"/>
    </source>
</evidence>
<dbReference type="AlphaFoldDB" id="A0AAN9SN91"/>
<dbReference type="EMBL" id="JAYMYS010000004">
    <property type="protein sequence ID" value="KAK7396653.1"/>
    <property type="molecule type" value="Genomic_DNA"/>
</dbReference>
<keyword evidence="2" id="KW-1185">Reference proteome</keyword>
<comment type="caution">
    <text evidence="1">The sequence shown here is derived from an EMBL/GenBank/DDBJ whole genome shotgun (WGS) entry which is preliminary data.</text>
</comment>
<sequence>MERNRQSMETQTLMMANSNDLHEVPIFESNALMVGGARLMLKGMRIEGEDALHIPSENSQRHRCEATFLWKLGKKIGVSGKDYGEVVIQKLTEMESREEK</sequence>